<evidence type="ECO:0000256" key="6">
    <source>
        <dbReference type="ARBA" id="ARBA00022692"/>
    </source>
</evidence>
<keyword evidence="9" id="KW-0472">Membrane</keyword>
<dbReference type="InterPro" id="IPR051045">
    <property type="entry name" value="TonB-dependent_transducer"/>
</dbReference>
<keyword evidence="10" id="KW-0732">Signal</keyword>
<keyword evidence="5" id="KW-0997">Cell inner membrane</keyword>
<dbReference type="PROSITE" id="PS52015">
    <property type="entry name" value="TONB_CTD"/>
    <property type="match status" value="1"/>
</dbReference>
<dbReference type="Proteomes" id="UP000682739">
    <property type="component" value="Chromosome"/>
</dbReference>
<keyword evidence="3" id="KW-0813">Transport</keyword>
<evidence type="ECO:0000259" key="11">
    <source>
        <dbReference type="PROSITE" id="PS52015"/>
    </source>
</evidence>
<dbReference type="GO" id="GO:0005886">
    <property type="term" value="C:plasma membrane"/>
    <property type="evidence" value="ECO:0007669"/>
    <property type="project" value="UniProtKB-SubCell"/>
</dbReference>
<dbReference type="GO" id="GO:0015031">
    <property type="term" value="P:protein transport"/>
    <property type="evidence" value="ECO:0007669"/>
    <property type="project" value="UniProtKB-KW"/>
</dbReference>
<evidence type="ECO:0000256" key="3">
    <source>
        <dbReference type="ARBA" id="ARBA00022448"/>
    </source>
</evidence>
<dbReference type="PANTHER" id="PTHR33446">
    <property type="entry name" value="PROTEIN TONB-RELATED"/>
    <property type="match status" value="1"/>
</dbReference>
<keyword evidence="7" id="KW-0653">Protein transport</keyword>
<gene>
    <name evidence="12" type="ORF">J1N51_02075</name>
</gene>
<name>A0A975DBV4_9GAMM</name>
<keyword evidence="8" id="KW-1133">Transmembrane helix</keyword>
<evidence type="ECO:0000313" key="13">
    <source>
        <dbReference type="Proteomes" id="UP000682739"/>
    </source>
</evidence>
<feature type="domain" description="TonB C-terminal" evidence="11">
    <location>
        <begin position="43"/>
        <end position="140"/>
    </location>
</feature>
<evidence type="ECO:0000256" key="7">
    <source>
        <dbReference type="ARBA" id="ARBA00022927"/>
    </source>
</evidence>
<evidence type="ECO:0000256" key="5">
    <source>
        <dbReference type="ARBA" id="ARBA00022519"/>
    </source>
</evidence>
<dbReference type="EMBL" id="CP072110">
    <property type="protein sequence ID" value="QTH64295.1"/>
    <property type="molecule type" value="Genomic_DNA"/>
</dbReference>
<evidence type="ECO:0000256" key="9">
    <source>
        <dbReference type="ARBA" id="ARBA00023136"/>
    </source>
</evidence>
<dbReference type="Gene3D" id="3.30.1150.10">
    <property type="match status" value="1"/>
</dbReference>
<comment type="subcellular location">
    <subcellularLocation>
        <location evidence="1">Cell inner membrane</location>
        <topology evidence="1">Single-pass membrane protein</topology>
        <orientation evidence="1">Periplasmic side</orientation>
    </subcellularLocation>
</comment>
<feature type="chain" id="PRO_5036755703" evidence="10">
    <location>
        <begin position="22"/>
        <end position="364"/>
    </location>
</feature>
<evidence type="ECO:0000256" key="2">
    <source>
        <dbReference type="ARBA" id="ARBA00006555"/>
    </source>
</evidence>
<evidence type="ECO:0000256" key="10">
    <source>
        <dbReference type="SAM" id="SignalP"/>
    </source>
</evidence>
<keyword evidence="13" id="KW-1185">Reference proteome</keyword>
<sequence>MKKRTLSVLVTMLVSSAYANATASSTSDNADTKSNPATARLVDEIITAKTIKRVEPKFPIVAARNGHEGWVEISYVVDKDGNVVEPFVTDSLGHNAFKSVALTAVKQWQFEPAMRNGEAIESCQNQVRMEFSLTNQKLSRSFYSFYKSTNALLQENKLEQAKQELSDTRFKNDSNLLEQSYLSMLWADYFQKTNQPRKQLKQLYNVTSNVKQLYKSDRFSPEVHLYNLQQRFIAELNTQQFANALDTFEGITKFDTPTAKTIITNFQPYVDQILALKETSKAIIHDGTISENGRWHHRLYKHGFSLSDVSGNLSRLDIRCNGHRVTYVPNPNNYWDIPASWGSCHLYIEGDKGANFKLVESNKA</sequence>
<proteinExistence type="inferred from homology"/>
<keyword evidence="6" id="KW-0812">Transmembrane</keyword>
<dbReference type="InterPro" id="IPR037682">
    <property type="entry name" value="TonB_C"/>
</dbReference>
<keyword evidence="4" id="KW-1003">Cell membrane</keyword>
<dbReference type="NCBIfam" id="TIGR01352">
    <property type="entry name" value="tonB_Cterm"/>
    <property type="match status" value="1"/>
</dbReference>
<dbReference type="GO" id="GO:0055085">
    <property type="term" value="P:transmembrane transport"/>
    <property type="evidence" value="ECO:0007669"/>
    <property type="project" value="InterPro"/>
</dbReference>
<evidence type="ECO:0000256" key="1">
    <source>
        <dbReference type="ARBA" id="ARBA00004383"/>
    </source>
</evidence>
<dbReference type="InterPro" id="IPR006260">
    <property type="entry name" value="TonB/TolA_C"/>
</dbReference>
<dbReference type="KEGG" id="psym:J1N51_02075"/>
<accession>A0A975DBV4</accession>
<reference evidence="12" key="1">
    <citation type="submission" date="2021-03" db="EMBL/GenBank/DDBJ databases">
        <title>Description of Psychrosphaera ytuae sp. nov. isolated from deep sea sediment of South China Sea.</title>
        <authorList>
            <person name="Zhang J."/>
            <person name="Xu X.-D."/>
        </authorList>
    </citation>
    <scope>NUCLEOTIDE SEQUENCE</scope>
    <source>
        <strain evidence="12">MTZ26</strain>
    </source>
</reference>
<dbReference type="AlphaFoldDB" id="A0A975DBV4"/>
<feature type="signal peptide" evidence="10">
    <location>
        <begin position="1"/>
        <end position="21"/>
    </location>
</feature>
<comment type="similarity">
    <text evidence="2">Belongs to the TonB family.</text>
</comment>
<dbReference type="Pfam" id="PF03544">
    <property type="entry name" value="TonB_C"/>
    <property type="match status" value="1"/>
</dbReference>
<organism evidence="12 13">
    <name type="scientific">Psychrosphaera ytuae</name>
    <dbReference type="NCBI Taxonomy" id="2820710"/>
    <lineage>
        <taxon>Bacteria</taxon>
        <taxon>Pseudomonadati</taxon>
        <taxon>Pseudomonadota</taxon>
        <taxon>Gammaproteobacteria</taxon>
        <taxon>Alteromonadales</taxon>
        <taxon>Pseudoalteromonadaceae</taxon>
        <taxon>Psychrosphaera</taxon>
    </lineage>
</organism>
<evidence type="ECO:0000256" key="4">
    <source>
        <dbReference type="ARBA" id="ARBA00022475"/>
    </source>
</evidence>
<evidence type="ECO:0000313" key="12">
    <source>
        <dbReference type="EMBL" id="QTH64295.1"/>
    </source>
</evidence>
<protein>
    <submittedName>
        <fullName evidence="12">Energy transducer TonB</fullName>
    </submittedName>
</protein>
<dbReference type="RefSeq" id="WP_208832350.1">
    <property type="nucleotide sequence ID" value="NZ_CP072110.1"/>
</dbReference>
<dbReference type="SUPFAM" id="SSF74653">
    <property type="entry name" value="TolA/TonB C-terminal domain"/>
    <property type="match status" value="1"/>
</dbReference>
<evidence type="ECO:0000256" key="8">
    <source>
        <dbReference type="ARBA" id="ARBA00022989"/>
    </source>
</evidence>